<dbReference type="Pfam" id="PF00970">
    <property type="entry name" value="FAD_binding_6"/>
    <property type="match status" value="1"/>
</dbReference>
<dbReference type="InterPro" id="IPR036010">
    <property type="entry name" value="2Fe-2S_ferredoxin-like_sf"/>
</dbReference>
<evidence type="ECO:0000259" key="1">
    <source>
        <dbReference type="PROSITE" id="PS51384"/>
    </source>
</evidence>
<proteinExistence type="predicted"/>
<dbReference type="InterPro" id="IPR039261">
    <property type="entry name" value="FNR_nucleotide-bd"/>
</dbReference>
<dbReference type="SUPFAM" id="SSF52343">
    <property type="entry name" value="Ferredoxin reductase-like, C-terminal NADP-linked domain"/>
    <property type="match status" value="1"/>
</dbReference>
<dbReference type="InterPro" id="IPR001041">
    <property type="entry name" value="2Fe-2S_ferredoxin-type"/>
</dbReference>
<gene>
    <name evidence="2" type="ORF">CW360_13540</name>
</gene>
<feature type="domain" description="FAD-binding FR-type" evidence="1">
    <location>
        <begin position="46"/>
        <end position="147"/>
    </location>
</feature>
<dbReference type="CDD" id="cd06216">
    <property type="entry name" value="FNR_iron_sulfur_binding_2"/>
    <property type="match status" value="1"/>
</dbReference>
<dbReference type="InterPro" id="IPR017927">
    <property type="entry name" value="FAD-bd_FR_type"/>
</dbReference>
<dbReference type="Pfam" id="PF00111">
    <property type="entry name" value="Fer2"/>
    <property type="match status" value="1"/>
</dbReference>
<dbReference type="GO" id="GO:0051536">
    <property type="term" value="F:iron-sulfur cluster binding"/>
    <property type="evidence" value="ECO:0007669"/>
    <property type="project" value="InterPro"/>
</dbReference>
<dbReference type="InterPro" id="IPR050415">
    <property type="entry name" value="MRET"/>
</dbReference>
<dbReference type="InterPro" id="IPR012675">
    <property type="entry name" value="Beta-grasp_dom_sf"/>
</dbReference>
<dbReference type="Gene3D" id="2.40.30.10">
    <property type="entry name" value="Translation factors"/>
    <property type="match status" value="1"/>
</dbReference>
<dbReference type="InterPro" id="IPR001433">
    <property type="entry name" value="OxRdtase_FAD/NAD-bd"/>
</dbReference>
<dbReference type="InterPro" id="IPR008333">
    <property type="entry name" value="Cbr1-like_FAD-bd_dom"/>
</dbReference>
<dbReference type="AlphaFoldDB" id="A0A2I0CMG5"/>
<dbReference type="Gene3D" id="3.10.20.30">
    <property type="match status" value="1"/>
</dbReference>
<dbReference type="Gene3D" id="3.40.50.80">
    <property type="entry name" value="Nucleotide-binding domain of ferredoxin-NADP reductase (FNR) module"/>
    <property type="match status" value="1"/>
</dbReference>
<dbReference type="SUPFAM" id="SSF54292">
    <property type="entry name" value="2Fe-2S ferredoxin-like"/>
    <property type="match status" value="1"/>
</dbReference>
<evidence type="ECO:0000313" key="2">
    <source>
        <dbReference type="EMBL" id="PKF70320.1"/>
    </source>
</evidence>
<dbReference type="SUPFAM" id="SSF63380">
    <property type="entry name" value="Riboflavin synthase domain-like"/>
    <property type="match status" value="1"/>
</dbReference>
<dbReference type="Proteomes" id="UP000242861">
    <property type="component" value="Unassembled WGS sequence"/>
</dbReference>
<dbReference type="Pfam" id="PF00175">
    <property type="entry name" value="NAD_binding_1"/>
    <property type="match status" value="1"/>
</dbReference>
<comment type="caution">
    <text evidence="2">The sequence shown here is derived from an EMBL/GenBank/DDBJ whole genome shotgun (WGS) entry which is preliminary data.</text>
</comment>
<dbReference type="PANTHER" id="PTHR47354">
    <property type="entry name" value="NADH OXIDOREDUCTASE HCR"/>
    <property type="match status" value="1"/>
</dbReference>
<dbReference type="PROSITE" id="PS51384">
    <property type="entry name" value="FAD_FR"/>
    <property type="match status" value="1"/>
</dbReference>
<evidence type="ECO:0000313" key="3">
    <source>
        <dbReference type="Proteomes" id="UP000242861"/>
    </source>
</evidence>
<sequence>MPLLPLAAVRPLNPLLMPWRRLAARAWLREADCDYWLQRLHPLLSLNRVYARLLARRWVSDDMLALTLQCNGNACDWRPGQHVQLFREVDGVRLSRCYSLTAVDGHGRIELAIKRQADGRLSGLLQDHLGIGERVELSQASGSLRWPSQAQGVLLLAAGSGITPLLGLLRQALASGYSAPVTLLHYVRERGQRAFAEELQALMQRHANLQVRWSLTGQAAQGDELSGRFCPAHVPERAAEQALACGPHGFVAAVQRWWQGGETPASLQSEAFSPAPVDAREQTSVRLAFRRSGAACQGDTAHNLLEQAEAQGLRPMHGCRQGICTRCTCQLLSGRVRDLRSGLVSDEPGQAVRLCVSVPLGDVEIDL</sequence>
<dbReference type="RefSeq" id="WP_101194050.1">
    <property type="nucleotide sequence ID" value="NZ_PIYS01000027.1"/>
</dbReference>
<dbReference type="InterPro" id="IPR017938">
    <property type="entry name" value="Riboflavin_synthase-like_b-brl"/>
</dbReference>
<dbReference type="GO" id="GO:0016491">
    <property type="term" value="F:oxidoreductase activity"/>
    <property type="evidence" value="ECO:0007669"/>
    <property type="project" value="InterPro"/>
</dbReference>
<organism evidence="2 3">
    <name type="scientific">Pseudomonas fluvialis</name>
    <dbReference type="NCBI Taxonomy" id="1793966"/>
    <lineage>
        <taxon>Bacteria</taxon>
        <taxon>Pseudomonadati</taxon>
        <taxon>Pseudomonadota</taxon>
        <taxon>Gammaproteobacteria</taxon>
        <taxon>Pseudomonadales</taxon>
        <taxon>Pseudomonadaceae</taxon>
        <taxon>Pseudomonas</taxon>
    </lineage>
</organism>
<dbReference type="CDD" id="cd00207">
    <property type="entry name" value="fer2"/>
    <property type="match status" value="1"/>
</dbReference>
<dbReference type="PANTHER" id="PTHR47354:SF3">
    <property type="entry name" value="OXIDOREDUCTASE-RELATED"/>
    <property type="match status" value="1"/>
</dbReference>
<name>A0A2I0CMG5_9PSED</name>
<protein>
    <submittedName>
        <fullName evidence="2">Ferredoxin reductase</fullName>
    </submittedName>
</protein>
<reference evidence="3" key="1">
    <citation type="submission" date="2017-12" db="EMBL/GenBank/DDBJ databases">
        <authorList>
            <person name="Yu X.-Y."/>
        </authorList>
    </citation>
    <scope>NUCLEOTIDE SEQUENCE [LARGE SCALE GENOMIC DNA]</scope>
    <source>
        <strain evidence="3">ZYSR67-Z</strain>
    </source>
</reference>
<accession>A0A2I0CMG5</accession>
<dbReference type="EMBL" id="PIYS01000027">
    <property type="protein sequence ID" value="PKF70320.1"/>
    <property type="molecule type" value="Genomic_DNA"/>
</dbReference>